<keyword evidence="2" id="KW-1185">Reference proteome</keyword>
<reference evidence="1 2" key="1">
    <citation type="journal article" date="2015" name="BMC Genomics">
        <title>Insights from the genome of Ophiocordyceps polyrhachis-furcata to pathogenicity and host specificity in insect fungi.</title>
        <authorList>
            <person name="Wichadakul D."/>
            <person name="Kobmoo N."/>
            <person name="Ingsriswang S."/>
            <person name="Tangphatsornruang S."/>
            <person name="Chantasingh D."/>
            <person name="Luangsa-ard J.J."/>
            <person name="Eurwilaichitr L."/>
        </authorList>
    </citation>
    <scope>NUCLEOTIDE SEQUENCE [LARGE SCALE GENOMIC DNA]</scope>
    <source>
        <strain evidence="1 2">BCC 54312</strain>
    </source>
</reference>
<dbReference type="EMBL" id="LKCN02000023">
    <property type="protein sequence ID" value="RCI07853.1"/>
    <property type="molecule type" value="Genomic_DNA"/>
</dbReference>
<accession>A0A367L086</accession>
<dbReference type="Proteomes" id="UP000253664">
    <property type="component" value="Unassembled WGS sequence"/>
</dbReference>
<protein>
    <submittedName>
        <fullName evidence="1">Uncharacterized protein</fullName>
    </submittedName>
</protein>
<evidence type="ECO:0000313" key="2">
    <source>
        <dbReference type="Proteomes" id="UP000253664"/>
    </source>
</evidence>
<comment type="caution">
    <text evidence="1">The sequence shown here is derived from an EMBL/GenBank/DDBJ whole genome shotgun (WGS) entry which is preliminary data.</text>
</comment>
<evidence type="ECO:0000313" key="1">
    <source>
        <dbReference type="EMBL" id="RCI07853.1"/>
    </source>
</evidence>
<proteinExistence type="predicted"/>
<sequence>MPPNPTARSIKLKHLFSYVYTICCTLWGTTTESFPSGQGLETFCLMDQTSTSSFFSSMINLLSLLESYSGELP</sequence>
<organism evidence="1 2">
    <name type="scientific">Ophiocordyceps polyrhachis-furcata BCC 54312</name>
    <dbReference type="NCBI Taxonomy" id="1330021"/>
    <lineage>
        <taxon>Eukaryota</taxon>
        <taxon>Fungi</taxon>
        <taxon>Dikarya</taxon>
        <taxon>Ascomycota</taxon>
        <taxon>Pezizomycotina</taxon>
        <taxon>Sordariomycetes</taxon>
        <taxon>Hypocreomycetidae</taxon>
        <taxon>Hypocreales</taxon>
        <taxon>Ophiocordycipitaceae</taxon>
        <taxon>Ophiocordyceps</taxon>
    </lineage>
</organism>
<name>A0A367L086_9HYPO</name>
<gene>
    <name evidence="1" type="ORF">L249_5806</name>
</gene>
<dbReference type="AlphaFoldDB" id="A0A367L086"/>